<evidence type="ECO:0000259" key="8">
    <source>
        <dbReference type="Pfam" id="PF00275"/>
    </source>
</evidence>
<evidence type="ECO:0000256" key="6">
    <source>
        <dbReference type="ARBA" id="ARBA00044633"/>
    </source>
</evidence>
<dbReference type="Pfam" id="PF00275">
    <property type="entry name" value="EPSP_synthase"/>
    <property type="match status" value="1"/>
</dbReference>
<keyword evidence="5 7" id="KW-0057">Aromatic amino acid biosynthesis</keyword>
<reference evidence="10" key="1">
    <citation type="journal article" date="2019" name="Int. J. Syst. Evol. Microbiol.">
        <title>The Global Catalogue of Microorganisms (GCM) 10K type strain sequencing project: providing services to taxonomists for standard genome sequencing and annotation.</title>
        <authorList>
            <consortium name="The Broad Institute Genomics Platform"/>
            <consortium name="The Broad Institute Genome Sequencing Center for Infectious Disease"/>
            <person name="Wu L."/>
            <person name="Ma J."/>
        </authorList>
    </citation>
    <scope>NUCLEOTIDE SEQUENCE [LARGE SCALE GENOMIC DNA]</scope>
    <source>
        <strain evidence="10">KCTC 52042</strain>
    </source>
</reference>
<dbReference type="InterPro" id="IPR001986">
    <property type="entry name" value="Enolpyruvate_Tfrase_dom"/>
</dbReference>
<dbReference type="HAMAP" id="MF_00210">
    <property type="entry name" value="EPSP_synth"/>
    <property type="match status" value="1"/>
</dbReference>
<feature type="binding site" evidence="7">
    <location>
        <position position="26"/>
    </location>
    <ligand>
        <name>3-phosphoshikimate</name>
        <dbReference type="ChEBI" id="CHEBI:145989"/>
    </ligand>
</feature>
<comment type="caution">
    <text evidence="7">Lacks conserved residue(s) required for the propagation of feature annotation.</text>
</comment>
<evidence type="ECO:0000256" key="2">
    <source>
        <dbReference type="ARBA" id="ARBA00009948"/>
    </source>
</evidence>
<dbReference type="PIRSF" id="PIRSF000505">
    <property type="entry name" value="EPSPS"/>
    <property type="match status" value="1"/>
</dbReference>
<feature type="binding site" evidence="7">
    <location>
        <position position="121"/>
    </location>
    <ligand>
        <name>phosphoenolpyruvate</name>
        <dbReference type="ChEBI" id="CHEBI:58702"/>
    </ligand>
</feature>
<comment type="subcellular location">
    <subcellularLocation>
        <location evidence="7">Cytoplasm</location>
    </subcellularLocation>
</comment>
<dbReference type="InterPro" id="IPR036968">
    <property type="entry name" value="Enolpyruvate_Tfrase_sf"/>
</dbReference>
<evidence type="ECO:0000256" key="4">
    <source>
        <dbReference type="ARBA" id="ARBA00022679"/>
    </source>
</evidence>
<feature type="active site" description="Proton acceptor" evidence="7">
    <location>
        <position position="313"/>
    </location>
</feature>
<dbReference type="SUPFAM" id="SSF55205">
    <property type="entry name" value="EPT/RTPC-like"/>
    <property type="match status" value="1"/>
</dbReference>
<keyword evidence="7" id="KW-0963">Cytoplasm</keyword>
<protein>
    <recommendedName>
        <fullName evidence="7">3-phosphoshikimate 1-carboxyvinyltransferase</fullName>
        <ecNumber evidence="7">2.5.1.19</ecNumber>
    </recommendedName>
    <alternativeName>
        <fullName evidence="7">5-enolpyruvylshikimate-3-phosphate synthase</fullName>
        <shortName evidence="7">EPSP synthase</shortName>
        <shortName evidence="7">EPSPS</shortName>
    </alternativeName>
</protein>
<comment type="function">
    <text evidence="7">Catalyzes the transfer of the enolpyruvyl moiety of phosphoenolpyruvate (PEP) to the 5-hydroxyl of shikimate-3-phosphate (S3P) to produce enolpyruvyl shikimate-3-phosphate and inorganic phosphate.</text>
</comment>
<comment type="similarity">
    <text evidence="2 7">Belongs to the EPSP synthase family.</text>
</comment>
<dbReference type="EC" id="2.5.1.19" evidence="7"/>
<feature type="binding site" evidence="7">
    <location>
        <position position="168"/>
    </location>
    <ligand>
        <name>3-phosphoshikimate</name>
        <dbReference type="ChEBI" id="CHEBI:145989"/>
    </ligand>
</feature>
<dbReference type="PANTHER" id="PTHR21090:SF5">
    <property type="entry name" value="PENTAFUNCTIONAL AROM POLYPEPTIDE"/>
    <property type="match status" value="1"/>
</dbReference>
<name>A0ABW5JGW8_9BACT</name>
<evidence type="ECO:0000313" key="10">
    <source>
        <dbReference type="Proteomes" id="UP001597460"/>
    </source>
</evidence>
<dbReference type="CDD" id="cd01556">
    <property type="entry name" value="EPSP_synthase"/>
    <property type="match status" value="1"/>
</dbReference>
<evidence type="ECO:0000256" key="7">
    <source>
        <dbReference type="HAMAP-Rule" id="MF_00210"/>
    </source>
</evidence>
<evidence type="ECO:0000256" key="1">
    <source>
        <dbReference type="ARBA" id="ARBA00004811"/>
    </source>
</evidence>
<feature type="binding site" evidence="7">
    <location>
        <position position="313"/>
    </location>
    <ligand>
        <name>3-phosphoshikimate</name>
        <dbReference type="ChEBI" id="CHEBI:145989"/>
    </ligand>
</feature>
<feature type="binding site" evidence="7">
    <location>
        <position position="21"/>
    </location>
    <ligand>
        <name>3-phosphoshikimate</name>
        <dbReference type="ChEBI" id="CHEBI:145989"/>
    </ligand>
</feature>
<feature type="binding site" evidence="7">
    <location>
        <position position="166"/>
    </location>
    <ligand>
        <name>3-phosphoshikimate</name>
        <dbReference type="ChEBI" id="CHEBI:145989"/>
    </ligand>
</feature>
<dbReference type="InterPro" id="IPR023193">
    <property type="entry name" value="EPSP_synthase_CS"/>
</dbReference>
<feature type="binding site" evidence="7">
    <location>
        <position position="344"/>
    </location>
    <ligand>
        <name>phosphoenolpyruvate</name>
        <dbReference type="ChEBI" id="CHEBI:58702"/>
    </ligand>
</feature>
<organism evidence="9 10">
    <name type="scientific">Gracilimonas halophila</name>
    <dbReference type="NCBI Taxonomy" id="1834464"/>
    <lineage>
        <taxon>Bacteria</taxon>
        <taxon>Pseudomonadati</taxon>
        <taxon>Balneolota</taxon>
        <taxon>Balneolia</taxon>
        <taxon>Balneolales</taxon>
        <taxon>Balneolaceae</taxon>
        <taxon>Gracilimonas</taxon>
    </lineage>
</organism>
<feature type="binding site" evidence="7">
    <location>
        <position position="340"/>
    </location>
    <ligand>
        <name>3-phosphoshikimate</name>
        <dbReference type="ChEBI" id="CHEBI:145989"/>
    </ligand>
</feature>
<keyword evidence="3 7" id="KW-0028">Amino-acid biosynthesis</keyword>
<evidence type="ECO:0000313" key="9">
    <source>
        <dbReference type="EMBL" id="MFD2531590.1"/>
    </source>
</evidence>
<sequence>MIKKIVPASSLKGEVILPPDKSISQRAAIFSLLYDGISEVGNYSSAQDPQSTLNCVQQLGAVVQERDGKLVIKGTGRKQLKTPEKDLDCGNSGTAMRLLSGVLVGAGISTKLVGDASLSGRTMTRIINPLEQMGAHILARNLAYAPLFINRNEPLKPLKFDLPIPSAQLKSCILLAGLFGEEMTQVIEILPSRDHTERLLNLDQKLVQGRKIISASLSDEIPEQSYTIPGDFSAAAFWLVAGAIQKDAELLISNVGLNPTRNALLDILGEMGADITIENERMEGAEPAGDIIVKGSDLKAVDIDPKMIPNCIDELPILAVAMLFAEGTSTISGAEELRHKETDRIMAISKMLKAVESSFEEKEDGLIIHGDPEFAFQSAEFESFHDHRIAMASAVLSLKGIKESSIKDAESASVSYPTFWKDLDKLRVES</sequence>
<feature type="binding site" evidence="7">
    <location>
        <position position="21"/>
    </location>
    <ligand>
        <name>phosphoenolpyruvate</name>
        <dbReference type="ChEBI" id="CHEBI:58702"/>
    </ligand>
</feature>
<feature type="binding site" evidence="7">
    <location>
        <position position="22"/>
    </location>
    <ligand>
        <name>3-phosphoshikimate</name>
        <dbReference type="ChEBI" id="CHEBI:145989"/>
    </ligand>
</feature>
<proteinExistence type="inferred from homology"/>
<comment type="caution">
    <text evidence="9">The sequence shown here is derived from an EMBL/GenBank/DDBJ whole genome shotgun (WGS) entry which is preliminary data.</text>
</comment>
<evidence type="ECO:0000256" key="5">
    <source>
        <dbReference type="ARBA" id="ARBA00023141"/>
    </source>
</evidence>
<dbReference type="Proteomes" id="UP001597460">
    <property type="component" value="Unassembled WGS sequence"/>
</dbReference>
<feature type="binding site" evidence="7">
    <location>
        <position position="168"/>
    </location>
    <ligand>
        <name>phosphoenolpyruvate</name>
        <dbReference type="ChEBI" id="CHEBI:58702"/>
    </ligand>
</feature>
<evidence type="ECO:0000256" key="3">
    <source>
        <dbReference type="ARBA" id="ARBA00022605"/>
    </source>
</evidence>
<dbReference type="InterPro" id="IPR013792">
    <property type="entry name" value="RNA3'P_cycl/enolpyr_Trfase_a/b"/>
</dbReference>
<dbReference type="PROSITE" id="PS00104">
    <property type="entry name" value="EPSP_SYNTHASE_1"/>
    <property type="match status" value="1"/>
</dbReference>
<dbReference type="PANTHER" id="PTHR21090">
    <property type="entry name" value="AROM/DEHYDROQUINATE SYNTHASE"/>
    <property type="match status" value="1"/>
</dbReference>
<accession>A0ABW5JGW8</accession>
<dbReference type="InterPro" id="IPR006264">
    <property type="entry name" value="EPSP_synthase"/>
</dbReference>
<feature type="domain" description="Enolpyruvate transferase" evidence="8">
    <location>
        <begin position="8"/>
        <end position="423"/>
    </location>
</feature>
<comment type="subunit">
    <text evidence="7">Monomer.</text>
</comment>
<keyword evidence="4 7" id="KW-0808">Transferase</keyword>
<feature type="binding site" evidence="7">
    <location>
        <position position="93"/>
    </location>
    <ligand>
        <name>phosphoenolpyruvate</name>
        <dbReference type="ChEBI" id="CHEBI:58702"/>
    </ligand>
</feature>
<comment type="catalytic activity">
    <reaction evidence="6">
        <text>3-phosphoshikimate + phosphoenolpyruvate = 5-O-(1-carboxyvinyl)-3-phosphoshikimate + phosphate</text>
        <dbReference type="Rhea" id="RHEA:21256"/>
        <dbReference type="ChEBI" id="CHEBI:43474"/>
        <dbReference type="ChEBI" id="CHEBI:57701"/>
        <dbReference type="ChEBI" id="CHEBI:58702"/>
        <dbReference type="ChEBI" id="CHEBI:145989"/>
        <dbReference type="EC" id="2.5.1.19"/>
    </reaction>
    <physiologicalReaction direction="left-to-right" evidence="6">
        <dbReference type="Rhea" id="RHEA:21257"/>
    </physiologicalReaction>
</comment>
<comment type="pathway">
    <text evidence="1 7">Metabolic intermediate biosynthesis; chorismate biosynthesis; chorismate from D-erythrose 4-phosphate and phosphoenolpyruvate: step 6/7.</text>
</comment>
<dbReference type="EMBL" id="JBHULI010000005">
    <property type="protein sequence ID" value="MFD2531590.1"/>
    <property type="molecule type" value="Genomic_DNA"/>
</dbReference>
<gene>
    <name evidence="7 9" type="primary">aroA</name>
    <name evidence="9" type="ORF">ACFSVN_03935</name>
</gene>
<dbReference type="GO" id="GO:0003866">
    <property type="term" value="F:3-phosphoshikimate 1-carboxyvinyltransferase activity"/>
    <property type="evidence" value="ECO:0007669"/>
    <property type="project" value="UniProtKB-EC"/>
</dbReference>
<dbReference type="Gene3D" id="3.65.10.10">
    <property type="entry name" value="Enolpyruvate transferase domain"/>
    <property type="match status" value="2"/>
</dbReference>
<keyword evidence="10" id="KW-1185">Reference proteome</keyword>
<dbReference type="RefSeq" id="WP_390298923.1">
    <property type="nucleotide sequence ID" value="NZ_JBHULI010000005.1"/>
</dbReference>
<feature type="binding site" evidence="7">
    <location>
        <position position="388"/>
    </location>
    <ligand>
        <name>phosphoenolpyruvate</name>
        <dbReference type="ChEBI" id="CHEBI:58702"/>
    </ligand>
</feature>
<dbReference type="NCBIfam" id="TIGR01356">
    <property type="entry name" value="aroA"/>
    <property type="match status" value="1"/>
</dbReference>